<dbReference type="Pfam" id="PF01633">
    <property type="entry name" value="Choline_kinase"/>
    <property type="match status" value="1"/>
</dbReference>
<dbReference type="GO" id="GO:0004305">
    <property type="term" value="F:ethanolamine kinase activity"/>
    <property type="evidence" value="ECO:0007669"/>
    <property type="project" value="TreeGrafter"/>
</dbReference>
<accession>A0A6J6MS89</accession>
<dbReference type="Gene3D" id="3.90.1200.10">
    <property type="match status" value="1"/>
</dbReference>
<evidence type="ECO:0000313" key="1">
    <source>
        <dbReference type="EMBL" id="CAB4677211.1"/>
    </source>
</evidence>
<proteinExistence type="predicted"/>
<name>A0A6J6MS89_9ZZZZ</name>
<dbReference type="InterPro" id="IPR011009">
    <property type="entry name" value="Kinase-like_dom_sf"/>
</dbReference>
<dbReference type="GO" id="GO:0006646">
    <property type="term" value="P:phosphatidylethanolamine biosynthetic process"/>
    <property type="evidence" value="ECO:0007669"/>
    <property type="project" value="TreeGrafter"/>
</dbReference>
<gene>
    <name evidence="1" type="ORF">UFOPK2310_00988</name>
</gene>
<dbReference type="AlphaFoldDB" id="A0A6J6MS89"/>
<dbReference type="PANTHER" id="PTHR22603:SF66">
    <property type="entry name" value="ETHANOLAMINE KINASE"/>
    <property type="match status" value="1"/>
</dbReference>
<dbReference type="EMBL" id="CAEZWW010000117">
    <property type="protein sequence ID" value="CAB4677211.1"/>
    <property type="molecule type" value="Genomic_DNA"/>
</dbReference>
<dbReference type="GO" id="GO:0005737">
    <property type="term" value="C:cytoplasm"/>
    <property type="evidence" value="ECO:0007669"/>
    <property type="project" value="TreeGrafter"/>
</dbReference>
<dbReference type="PANTHER" id="PTHR22603">
    <property type="entry name" value="CHOLINE/ETHANOALAMINE KINASE"/>
    <property type="match status" value="1"/>
</dbReference>
<protein>
    <submittedName>
        <fullName evidence="1">Unannotated protein</fullName>
    </submittedName>
</protein>
<dbReference type="Gene3D" id="3.30.200.20">
    <property type="entry name" value="Phosphorylase Kinase, domain 1"/>
    <property type="match status" value="1"/>
</dbReference>
<reference evidence="1" key="1">
    <citation type="submission" date="2020-05" db="EMBL/GenBank/DDBJ databases">
        <authorList>
            <person name="Chiriac C."/>
            <person name="Salcher M."/>
            <person name="Ghai R."/>
            <person name="Kavagutti S V."/>
        </authorList>
    </citation>
    <scope>NUCLEOTIDE SEQUENCE</scope>
</reference>
<sequence length="309" mass="34075">MLDPFAELPPSDAARIVKLSCVRNASSAEVLAGGITNRNYKVTTPDGIVVVRLSDAGSSALAIDRDNEHQNSISAAVCGAGAPVIEYLPEAGALVVGWIDGRTFTEADVRNPVNLPRIATACRLLHAGPRFVSDFNMFDIQARYLSLVRAEGYRLPARYLDLMPAFARMRAAMEIRPEPTVPCNNDLLAANFIDGGDRLWLIDYEYSGNNEASFELGNIWSESTLPLNLLDVLVESYWGQNLPGKTARARLWGLASQYGWTLWAAIQTSISPIDFDYWAWGMEKYDRAVAEFDSPGFERLLLEVATGHK</sequence>
<organism evidence="1">
    <name type="scientific">freshwater metagenome</name>
    <dbReference type="NCBI Taxonomy" id="449393"/>
    <lineage>
        <taxon>unclassified sequences</taxon>
        <taxon>metagenomes</taxon>
        <taxon>ecological metagenomes</taxon>
    </lineage>
</organism>
<dbReference type="SUPFAM" id="SSF56112">
    <property type="entry name" value="Protein kinase-like (PK-like)"/>
    <property type="match status" value="1"/>
</dbReference>
<dbReference type="CDD" id="cd05151">
    <property type="entry name" value="ChoK-like"/>
    <property type="match status" value="1"/>
</dbReference>